<keyword evidence="6" id="KW-0560">Oxidoreductase</keyword>
<reference evidence="6" key="1">
    <citation type="submission" date="2021-06" db="EMBL/GenBank/DDBJ databases">
        <authorList>
            <person name="Criscuolo A."/>
        </authorList>
    </citation>
    <scope>NUCLEOTIDE SEQUENCE</scope>
    <source>
        <strain evidence="6">CIP111803</strain>
    </source>
</reference>
<evidence type="ECO:0000259" key="4">
    <source>
        <dbReference type="Pfam" id="PF21076"/>
    </source>
</evidence>
<dbReference type="RefSeq" id="WP_218115533.1">
    <property type="nucleotide sequence ID" value="NZ_CAJVAP010000019.1"/>
</dbReference>
<dbReference type="Pfam" id="PF21078">
    <property type="entry name" value="GDH_HM3"/>
    <property type="match status" value="1"/>
</dbReference>
<dbReference type="Pfam" id="PF21079">
    <property type="entry name" value="GDH_HM2"/>
    <property type="match status" value="1"/>
</dbReference>
<dbReference type="Proteomes" id="UP000693892">
    <property type="component" value="Unassembled WGS sequence"/>
</dbReference>
<feature type="domain" description="NAD-glutamate dehydrogenase ACT2" evidence="4">
    <location>
        <begin position="385"/>
        <end position="475"/>
    </location>
</feature>
<dbReference type="GO" id="GO:0004352">
    <property type="term" value="F:glutamate dehydrogenase (NAD+) activity"/>
    <property type="evidence" value="ECO:0007669"/>
    <property type="project" value="UniProtKB-EC"/>
</dbReference>
<dbReference type="Pfam" id="PF21075">
    <property type="entry name" value="GDH_ACT1"/>
    <property type="match status" value="1"/>
</dbReference>
<dbReference type="InterPro" id="IPR024727">
    <property type="entry name" value="NAD_Glu_DH_N_ACT1"/>
</dbReference>
<dbReference type="PIRSF" id="PIRSF036761">
    <property type="entry name" value="GDH_Mll4104"/>
    <property type="match status" value="1"/>
</dbReference>
<dbReference type="Pfam" id="PF21074">
    <property type="entry name" value="GDH_C"/>
    <property type="match status" value="1"/>
</dbReference>
<gene>
    <name evidence="6" type="primary">gdh_1</name>
    <name evidence="6" type="ORF">LEUCIP111803_01753</name>
</gene>
<feature type="domain" description="NAD-specific glutamate dehydrogenase C-terminal" evidence="2">
    <location>
        <begin position="1248"/>
        <end position="1591"/>
    </location>
</feature>
<dbReference type="InterPro" id="IPR007780">
    <property type="entry name" value="NAD_Glu_DH_bac"/>
</dbReference>
<sequence>MSNETLPPELRSAIDAIDPGLERLIAHLDADDLAERETRDIVGAIESMRATGAQKLPGEIRVRVLTPTLREHGWTSRRTIVEICTDDSPFLVDSVTAAIARADLSVHLLLHPLVSVRRDERGELLEIGAHGGELESWIHLEIDRIPTDDERKALEDRLRAVLADVRSAVDDWKAMRRACLDIVTDLRTDAPSTVDPATIGPTVELLNWLAEDNFTFLGYREHVLETDEGGAAVLRPLPHTGLGILRKTTSAVAHLRPEAQRTARDPRLLTITKANSRATVHRDVYLDYIGVRTFDAAGAVTGECRFLGMFTSTAYAASVLTLPIVGAKVRAILASSGYSASSHTGKELLQILEQYPRDELFQDTPEHLLEVALEVSRLRERRRCRIFLRRDEFGRFLSALVFLPRDRYNTTVRLRIERLLRDATGADQVDHTTRVGDSPLAQLHFVVRVPRGSSVPDLGEDDLQPGLEAAIRGWDEGLVDALHRAMDEDRAAALFGRYGAAFPESYKESVTPEEAIEDIELLENVGEGHEFAAHLYAPERSEPGKRYLTVASTGVYPLTRVLPVLTDLGVDVVDEHPYTITLPDGTTRQISDFGLTAEKAESWSDPEWGAEFEHAFEAVWTGAAESDRLNSLVLLGGLDWRRIVILRAISMYLRQIGSAFSVEYIDQAFIAHPEIAAGLVRLFELRFDPTVSGDRAALAAELAGSLRRDLDEVSSLDHDRILRSVIGIIEAILRTNFYQQAEGGGRKPWVSMKLDCARVPDLPKPHPMAEIWVYSPEVEGVHLRFGKVARGGLRWSDRREDFRTEVLGLVKAQMVKNAVIVPTGSKGGFFAKQLPEPSDRAAWLEAGKAAYRTFIRGLLDVTDNRAGAEIVPPPDVVRWDGDDPYLVVAADKGTASFSDIANGISQEYGFWLDDAFASGGSEGYDHKGMGITARGAWESVKRHFRELGHDTQTQDFTVVGVGDMSGDVFGNGMLRSEHIRLVAAFDHRHVFVDPEPDAAAGFAERQRLFDVPGSSWDDYDRSLISAGGGVFPLSAKSIPVSPEMAAALGLEAGIGSLTPAELKRAVLLAPVDLLWNGGIGTYAKASSETNTEIGDRGNDAIRVNGADLRVRVVGEGGNLGVSQRGRIEAALHGVSINTDAIDNSAGVGTSDREVNIKILLGALVREGRMDLAARNELLRSMTDEVAIQVLRDNYEQNVLLGNSRANAAVMLPVHERLMEWLEGRDELDRELEYLPSQSEIQTRIAEQRGLTRPEFAVLVAYAKLALKADLALTDLADDPWFAATLAEYFPEPIRQAYAGDLHAHPLRSEIVVNTVVNSMVNRGGITFAFRAADETGASSEQIARAYVAVREIFDLRGFVTAVEATDNVVPTQVQTDLYLTFRQLLDRAARWFVQHRPDGVGIGAEVEAFAGPVAGMAGRMGELLRGGELAGFEERVAQFTAAGVPGELAHRGAGLLPSLSLLDVIEQSRSRGRALDEVAEVFFALTARTRFDELLTRVGGLPQDDRWGSMARAAMRDDLYAVMSELTASAIERTGSEAGAEGPGDAEARIEAWLGLGGPSAERALEDALDAGRTEEGTGLATLSVALRRLRSLVR</sequence>
<keyword evidence="7" id="KW-1185">Reference proteome</keyword>
<dbReference type="Pfam" id="PF21077">
    <property type="entry name" value="GDH_ACT3"/>
    <property type="match status" value="1"/>
</dbReference>
<feature type="domain" description="NAD-glutamate dehydrogenase N-terminal ACT1" evidence="3">
    <location>
        <begin position="22"/>
        <end position="158"/>
    </location>
</feature>
<feature type="domain" description="NAD-glutamate dehydrogenase catalytic" evidence="1">
    <location>
        <begin position="706"/>
        <end position="1201"/>
    </location>
</feature>
<dbReference type="PANTHER" id="PTHR43403">
    <property type="entry name" value="NAD-SPECIFIC GLUTAMATE DEHYDROGENASE"/>
    <property type="match status" value="1"/>
</dbReference>
<dbReference type="Pfam" id="PF05088">
    <property type="entry name" value="Bac_GDH_CD"/>
    <property type="match status" value="1"/>
</dbReference>
<organism evidence="6 7">
    <name type="scientific">Leucobacter soli</name>
    <dbReference type="NCBI Taxonomy" id="2812850"/>
    <lineage>
        <taxon>Bacteria</taxon>
        <taxon>Bacillati</taxon>
        <taxon>Actinomycetota</taxon>
        <taxon>Actinomycetes</taxon>
        <taxon>Micrococcales</taxon>
        <taxon>Microbacteriaceae</taxon>
        <taxon>Leucobacter</taxon>
    </lineage>
</organism>
<dbReference type="InterPro" id="IPR049064">
    <property type="entry name" value="NAD_Glu_DH_ACT3"/>
</dbReference>
<evidence type="ECO:0000313" key="6">
    <source>
        <dbReference type="EMBL" id="CAG7614065.1"/>
    </source>
</evidence>
<dbReference type="Pfam" id="PF21073">
    <property type="entry name" value="GDH_HM1"/>
    <property type="match status" value="1"/>
</dbReference>
<name>A0A916NPE7_9MICO</name>
<dbReference type="InterPro" id="IPR049056">
    <property type="entry name" value="NAD_Glu_DH_HM3"/>
</dbReference>
<dbReference type="PANTHER" id="PTHR43403:SF1">
    <property type="entry name" value="NAD-SPECIFIC GLUTAMATE DEHYDROGENASE"/>
    <property type="match status" value="1"/>
</dbReference>
<proteinExistence type="predicted"/>
<feature type="domain" description="NAD-glutamate dehydrogenase ACT3" evidence="5">
    <location>
        <begin position="531"/>
        <end position="602"/>
    </location>
</feature>
<dbReference type="GO" id="GO:0006538">
    <property type="term" value="P:L-glutamate catabolic process"/>
    <property type="evidence" value="ECO:0007669"/>
    <property type="project" value="InterPro"/>
</dbReference>
<dbReference type="Pfam" id="PF21076">
    <property type="entry name" value="GDH_ACT2"/>
    <property type="match status" value="1"/>
</dbReference>
<protein>
    <submittedName>
        <fullName evidence="6">NAD-specific glutamate dehydrogenase</fullName>
        <ecNumber evidence="6">1.4.1.2</ecNumber>
    </submittedName>
</protein>
<comment type="caution">
    <text evidence="6">The sequence shown here is derived from an EMBL/GenBank/DDBJ whole genome shotgun (WGS) entry which is preliminary data.</text>
</comment>
<evidence type="ECO:0000313" key="7">
    <source>
        <dbReference type="Proteomes" id="UP000693892"/>
    </source>
</evidence>
<dbReference type="InterPro" id="IPR028971">
    <property type="entry name" value="NAD-GDH_cat"/>
</dbReference>
<evidence type="ECO:0000259" key="3">
    <source>
        <dbReference type="Pfam" id="PF21075"/>
    </source>
</evidence>
<dbReference type="InterPro" id="IPR048381">
    <property type="entry name" value="GDH_C"/>
</dbReference>
<evidence type="ECO:0000259" key="1">
    <source>
        <dbReference type="Pfam" id="PF05088"/>
    </source>
</evidence>
<evidence type="ECO:0000259" key="5">
    <source>
        <dbReference type="Pfam" id="PF21077"/>
    </source>
</evidence>
<dbReference type="EMBL" id="CAJVAP010000019">
    <property type="protein sequence ID" value="CAG7614065.1"/>
    <property type="molecule type" value="Genomic_DNA"/>
</dbReference>
<dbReference type="InterPro" id="IPR049059">
    <property type="entry name" value="NAD_Glu_DH_HM1"/>
</dbReference>
<accession>A0A916NPE7</accession>
<dbReference type="EC" id="1.4.1.2" evidence="6"/>
<dbReference type="InterPro" id="IPR049058">
    <property type="entry name" value="NAD_Glu_DH_HM2"/>
</dbReference>
<evidence type="ECO:0000259" key="2">
    <source>
        <dbReference type="Pfam" id="PF21074"/>
    </source>
</evidence>
<dbReference type="GO" id="GO:0004069">
    <property type="term" value="F:L-aspartate:2-oxoglutarate aminotransferase activity"/>
    <property type="evidence" value="ECO:0007669"/>
    <property type="project" value="InterPro"/>
</dbReference>
<dbReference type="InterPro" id="IPR049062">
    <property type="entry name" value="NAD_Glu_DH_ACT2"/>
</dbReference>